<reference evidence="1 2" key="1">
    <citation type="journal article" date="2001" name="Nature">
        <title>The highly reduced genome of an enslaved algal nucleus.</title>
        <authorList>
            <person name="Douglas S."/>
            <person name="Zauner S."/>
            <person name="Fraunholz M."/>
            <person name="Beaton M."/>
            <person name="Penny S."/>
            <person name="Deng L."/>
            <person name="Wu X."/>
            <person name="Reith M."/>
            <person name="Cavalier-Smith T."/>
            <person name="Maier U."/>
        </authorList>
    </citation>
    <scope>NUCLEOTIDE SEQUENCE [LARGE SCALE GENOMIC DNA]</scope>
</reference>
<protein>
    <recommendedName>
        <fullName evidence="3">DUF218 domain-containing protein</fullName>
    </recommendedName>
</protein>
<accession>Q98S20</accession>
<geneLocation type="nucleomorph" evidence="1"/>
<name>Q98S20_GUITH</name>
<dbReference type="GeneID" id="857233"/>
<sequence>MYLFINYENFNKLKSLENYETKKNNFNLKTKKNSNNLEIQYNKEPRLHEIAHKLEYLLSNKKYHESSLQENINGHLESSLHIAVIFSKTLINKQISLEFSRRISTLVTHINSGKIKPDMVAFISNKRRDDKISSCESGYIYFRFLCSQLNIDIGGIDFSIHDKSDNFKENLKNLTMLLKNKYNDEAITKCHFTLVSSDYHLIRIAEIHKISRKNSILNSINYHGATWTYLFAAYPFCVSPDPTLAFLGRIRVLANDLTIVLVNIDGFLKTNELIAKENYTRLCETNKKLRALLRIMNEKSDHFEQNKNNVNLTLEQWEVLEKSLCITHEIQQLLSIIIFGRLPDRYTIIKSRDLFIEAIRDIKRVMDPDRPLFSKEWNTILKDVNHL</sequence>
<gene>
    <name evidence="1" type="primary">orf387</name>
</gene>
<evidence type="ECO:0008006" key="3">
    <source>
        <dbReference type="Google" id="ProtNLM"/>
    </source>
</evidence>
<evidence type="ECO:0000313" key="2">
    <source>
        <dbReference type="Proteomes" id="UP000242167"/>
    </source>
</evidence>
<dbReference type="PIR" id="A90134">
    <property type="entry name" value="A90134"/>
</dbReference>
<dbReference type="Proteomes" id="UP000242167">
    <property type="component" value="Nucleomorph 3"/>
</dbReference>
<evidence type="ECO:0000313" key="1">
    <source>
        <dbReference type="EMBL" id="AAK39760.1"/>
    </source>
</evidence>
<proteinExistence type="predicted"/>
<keyword evidence="1" id="KW-0542">Nucleomorph</keyword>
<dbReference type="RefSeq" id="XP_001713451.1">
    <property type="nucleotide sequence ID" value="XM_001713399.1"/>
</dbReference>
<dbReference type="EMBL" id="AF083031">
    <property type="protein sequence ID" value="AAK39760.1"/>
    <property type="molecule type" value="Genomic_DNA"/>
</dbReference>
<dbReference type="AlphaFoldDB" id="Q98S20"/>
<organism evidence="1 2">
    <name type="scientific">Guillardia theta</name>
    <name type="common">Cryptophyte</name>
    <name type="synonym">Cryptomonas phi</name>
    <dbReference type="NCBI Taxonomy" id="55529"/>
    <lineage>
        <taxon>Eukaryota</taxon>
        <taxon>Cryptophyceae</taxon>
        <taxon>Pyrenomonadales</taxon>
        <taxon>Geminigeraceae</taxon>
        <taxon>Guillardia</taxon>
    </lineage>
</organism>